<dbReference type="SUPFAM" id="SSF53335">
    <property type="entry name" value="S-adenosyl-L-methionine-dependent methyltransferases"/>
    <property type="match status" value="1"/>
</dbReference>
<dbReference type="GO" id="GO:0032259">
    <property type="term" value="P:methylation"/>
    <property type="evidence" value="ECO:0007669"/>
    <property type="project" value="UniProtKB-KW"/>
</dbReference>
<dbReference type="Pfam" id="PF13649">
    <property type="entry name" value="Methyltransf_25"/>
    <property type="match status" value="1"/>
</dbReference>
<evidence type="ECO:0000313" key="2">
    <source>
        <dbReference type="EMBL" id="MVP01714.1"/>
    </source>
</evidence>
<gene>
    <name evidence="2" type="ORF">EDM21_19655</name>
</gene>
<comment type="caution">
    <text evidence="2">The sequence shown here is derived from an EMBL/GenBank/DDBJ whole genome shotgun (WGS) entry which is preliminary data.</text>
</comment>
<accession>A0A7X3FLK2</accession>
<dbReference type="CDD" id="cd02440">
    <property type="entry name" value="AdoMet_MTases"/>
    <property type="match status" value="1"/>
</dbReference>
<evidence type="ECO:0000259" key="1">
    <source>
        <dbReference type="Pfam" id="PF13649"/>
    </source>
</evidence>
<evidence type="ECO:0000313" key="3">
    <source>
        <dbReference type="Proteomes" id="UP000490800"/>
    </source>
</evidence>
<dbReference type="InterPro" id="IPR029063">
    <property type="entry name" value="SAM-dependent_MTases_sf"/>
</dbReference>
<dbReference type="RefSeq" id="WP_166542096.1">
    <property type="nucleotide sequence ID" value="NZ_RHLK01000014.1"/>
</dbReference>
<keyword evidence="2" id="KW-0489">Methyltransferase</keyword>
<dbReference type="Proteomes" id="UP000490800">
    <property type="component" value="Unassembled WGS sequence"/>
</dbReference>
<dbReference type="AlphaFoldDB" id="A0A7X3FLK2"/>
<name>A0A7X3FLK2_9BACL</name>
<dbReference type="Gene3D" id="3.40.50.150">
    <property type="entry name" value="Vaccinia Virus protein VP39"/>
    <property type="match status" value="1"/>
</dbReference>
<dbReference type="InterPro" id="IPR041698">
    <property type="entry name" value="Methyltransf_25"/>
</dbReference>
<keyword evidence="2" id="KW-0808">Transferase</keyword>
<dbReference type="GO" id="GO:0008168">
    <property type="term" value="F:methyltransferase activity"/>
    <property type="evidence" value="ECO:0007669"/>
    <property type="project" value="UniProtKB-KW"/>
</dbReference>
<feature type="domain" description="Methyltransferase" evidence="1">
    <location>
        <begin position="66"/>
        <end position="154"/>
    </location>
</feature>
<keyword evidence="3" id="KW-1185">Reference proteome</keyword>
<dbReference type="EMBL" id="RHLK01000014">
    <property type="protein sequence ID" value="MVP01714.1"/>
    <property type="molecule type" value="Genomic_DNA"/>
</dbReference>
<sequence>MQKQFSEHNQSAWNQHAYEAWINRFGTPGAAAEQIRRNPEGTVRSFYRYLGDLSGQKAVNLLGSHGSKAVALALLGAREVTVIDIAAENAKYGTELAQAADVNVRYVTADVLELPEEELTGDYQLAVMEFGILHYFLDLQPLFEIIRKLLAPGGRLILQDFHPITTKLISSRGTTAKIRKHKVTGDYFDTSIEETDVAYSKFLPGQDEASLIKVKHRKWTLGEIVTAAASAGLIIERLDEEPNRSSDVYDKGIPKSFTLLARKG</sequence>
<organism evidence="2 3">
    <name type="scientific">Paenibacillus lutrae</name>
    <dbReference type="NCBI Taxonomy" id="2078573"/>
    <lineage>
        <taxon>Bacteria</taxon>
        <taxon>Bacillati</taxon>
        <taxon>Bacillota</taxon>
        <taxon>Bacilli</taxon>
        <taxon>Bacillales</taxon>
        <taxon>Paenibacillaceae</taxon>
        <taxon>Paenibacillus</taxon>
    </lineage>
</organism>
<proteinExistence type="predicted"/>
<reference evidence="2 3" key="1">
    <citation type="journal article" date="2019" name="Microorganisms">
        <title>Paenibacillus lutrae sp. nov., A Chitinolytic Species Isolated from A River Otter in Castril Natural Park, Granada, Spain.</title>
        <authorList>
            <person name="Rodriguez M."/>
            <person name="Reina J.C."/>
            <person name="Bejar V."/>
            <person name="Llamas I."/>
        </authorList>
    </citation>
    <scope>NUCLEOTIDE SEQUENCE [LARGE SCALE GENOMIC DNA]</scope>
    <source>
        <strain evidence="2 3">N10</strain>
    </source>
</reference>
<protein>
    <submittedName>
        <fullName evidence="2">Methyltransferase domain-containing protein</fullName>
    </submittedName>
</protein>